<dbReference type="GO" id="GO:0051276">
    <property type="term" value="P:chromosome organization"/>
    <property type="evidence" value="ECO:0007669"/>
    <property type="project" value="InterPro"/>
</dbReference>
<proteinExistence type="predicted"/>
<reference evidence="2" key="1">
    <citation type="submission" date="2019-07" db="EMBL/GenBank/DDBJ databases">
        <authorList>
            <person name="Dittberner H."/>
        </authorList>
    </citation>
    <scope>NUCLEOTIDE SEQUENCE [LARGE SCALE GENOMIC DNA]</scope>
</reference>
<evidence type="ECO:0000313" key="3">
    <source>
        <dbReference type="Proteomes" id="UP000489600"/>
    </source>
</evidence>
<evidence type="ECO:0000256" key="1">
    <source>
        <dbReference type="SAM" id="Coils"/>
    </source>
</evidence>
<sequence>MFPNGQQISFHPTPLAVQDPSTMMVLDPKQTPSPVSRDGTQNGGGISHAEFALFNSQRLQSDLEAMGNKIKQHEDNLKFLKSQKNKLDESIVDLQVLMSKLHSAATPRSENHDTNLQGADINEQILRHETSAAGVLGLVESRHGAQASQLTMTKGVVGIVAKLGKVNDEKLSQVLSDYLGTRSMLAVVCKNYDSVKALEIYENHGSIDRNAGIHGLGSSIGRTIEGHFDVICLENLRPYVGQHIADDPQRRLDLLKPKLPNGECPPGFLGFAVNMVQIDPAYLLCVTLYGYGLRETLFYSLFSRLQVYKTRTEMISALPCISDGAISLDGGIIRTAGIFTLGNRDEVNVRFAKPSASRAMDNYNETEKQMKELKWKKEKTLEDMKREQVLRDHAVFNFGKKKEEFVRFLAQSSSTNQQRFYGLTFPDYVLYAPANDITPQMNKRASNEAWSSE</sequence>
<accession>A0A565BUF1</accession>
<organism evidence="2 3">
    <name type="scientific">Arabis nemorensis</name>
    <dbReference type="NCBI Taxonomy" id="586526"/>
    <lineage>
        <taxon>Eukaryota</taxon>
        <taxon>Viridiplantae</taxon>
        <taxon>Streptophyta</taxon>
        <taxon>Embryophyta</taxon>
        <taxon>Tracheophyta</taxon>
        <taxon>Spermatophyta</taxon>
        <taxon>Magnoliopsida</taxon>
        <taxon>eudicotyledons</taxon>
        <taxon>Gunneridae</taxon>
        <taxon>Pentapetalae</taxon>
        <taxon>rosids</taxon>
        <taxon>malvids</taxon>
        <taxon>Brassicales</taxon>
        <taxon>Brassicaceae</taxon>
        <taxon>Arabideae</taxon>
        <taxon>Arabis</taxon>
    </lineage>
</organism>
<gene>
    <name evidence="2" type="ORF">ANE_LOCUS15478</name>
</gene>
<keyword evidence="1" id="KW-0175">Coiled coil</keyword>
<evidence type="ECO:0008006" key="4">
    <source>
        <dbReference type="Google" id="ProtNLM"/>
    </source>
</evidence>
<dbReference type="EMBL" id="CABITT030000005">
    <property type="protein sequence ID" value="VVB05034.1"/>
    <property type="molecule type" value="Genomic_DNA"/>
</dbReference>
<evidence type="ECO:0000313" key="2">
    <source>
        <dbReference type="EMBL" id="VVB05034.1"/>
    </source>
</evidence>
<dbReference type="PANTHER" id="PTHR33566:SF6">
    <property type="entry name" value="PROTEIN DEFECTIVE IN MERISTEM SILENCING 3"/>
    <property type="match status" value="1"/>
</dbReference>
<dbReference type="OrthoDB" id="10036779at2759"/>
<feature type="coiled-coil region" evidence="1">
    <location>
        <begin position="356"/>
        <end position="383"/>
    </location>
</feature>
<dbReference type="Proteomes" id="UP000489600">
    <property type="component" value="Unassembled WGS sequence"/>
</dbReference>
<keyword evidence="3" id="KW-1185">Reference proteome</keyword>
<dbReference type="SUPFAM" id="SSF75553">
    <property type="entry name" value="Smc hinge domain"/>
    <property type="match status" value="1"/>
</dbReference>
<dbReference type="GO" id="GO:0005524">
    <property type="term" value="F:ATP binding"/>
    <property type="evidence" value="ECO:0007669"/>
    <property type="project" value="InterPro"/>
</dbReference>
<dbReference type="GO" id="GO:0005694">
    <property type="term" value="C:chromosome"/>
    <property type="evidence" value="ECO:0007669"/>
    <property type="project" value="InterPro"/>
</dbReference>
<protein>
    <recommendedName>
        <fullName evidence="4">Protein DEFECTIVE IN MERISTEM SILENCING 3</fullName>
    </recommendedName>
</protein>
<comment type="caution">
    <text evidence="2">The sequence shown here is derived from an EMBL/GenBank/DDBJ whole genome shotgun (WGS) entry which is preliminary data.</text>
</comment>
<dbReference type="InterPro" id="IPR036277">
    <property type="entry name" value="SMC_hinge_sf"/>
</dbReference>
<name>A0A565BUF1_9BRAS</name>
<dbReference type="AlphaFoldDB" id="A0A565BUF1"/>
<dbReference type="PANTHER" id="PTHR33566">
    <property type="entry name" value="EN/SPM-LIKE TRANSPOSON-RELATED"/>
    <property type="match status" value="1"/>
</dbReference>
<feature type="coiled-coil region" evidence="1">
    <location>
        <begin position="56"/>
        <end position="90"/>
    </location>
</feature>